<organism evidence="1 2">
    <name type="scientific">Desulforhopalus singaporensis</name>
    <dbReference type="NCBI Taxonomy" id="91360"/>
    <lineage>
        <taxon>Bacteria</taxon>
        <taxon>Pseudomonadati</taxon>
        <taxon>Thermodesulfobacteriota</taxon>
        <taxon>Desulfobulbia</taxon>
        <taxon>Desulfobulbales</taxon>
        <taxon>Desulfocapsaceae</taxon>
        <taxon>Desulforhopalus</taxon>
    </lineage>
</organism>
<evidence type="ECO:0000313" key="2">
    <source>
        <dbReference type="Proteomes" id="UP000199073"/>
    </source>
</evidence>
<reference evidence="1 2" key="1">
    <citation type="submission" date="2016-10" db="EMBL/GenBank/DDBJ databases">
        <authorList>
            <person name="de Groot N.N."/>
        </authorList>
    </citation>
    <scope>NUCLEOTIDE SEQUENCE [LARGE SCALE GENOMIC DNA]</scope>
    <source>
        <strain evidence="1 2">DSM 12130</strain>
    </source>
</reference>
<dbReference type="EMBL" id="FNJI01000004">
    <property type="protein sequence ID" value="SDO64874.1"/>
    <property type="molecule type" value="Genomic_DNA"/>
</dbReference>
<dbReference type="STRING" id="91360.SAMN05660330_00714"/>
<dbReference type="Pfam" id="PF03692">
    <property type="entry name" value="CxxCxxCC"/>
    <property type="match status" value="1"/>
</dbReference>
<keyword evidence="2" id="KW-1185">Reference proteome</keyword>
<dbReference type="InterPro" id="IPR005358">
    <property type="entry name" value="Puta_zinc/iron-chelating_dom"/>
</dbReference>
<dbReference type="OrthoDB" id="275146at2"/>
<dbReference type="PANTHER" id="PTHR35866">
    <property type="entry name" value="PUTATIVE-RELATED"/>
    <property type="match status" value="1"/>
</dbReference>
<sequence>MGVAGWGADSCLKARTTDRRKRDNHVMTYENGKTGGAGKNRRFCNYCPGFCCYRLPGATLYLDGDDINRIARHFGIEDGEVRKRYLEGRNTFKTDEHGACVFLLDGRLSKRCSIHTARPRQCRDFPYQDPCPYLERVDLLEEIYPRVEANLKKHGVS</sequence>
<name>A0A1H0L9G5_9BACT</name>
<dbReference type="Proteomes" id="UP000199073">
    <property type="component" value="Unassembled WGS sequence"/>
</dbReference>
<gene>
    <name evidence="1" type="ORF">SAMN05660330_00714</name>
</gene>
<accession>A0A1H0L9G5</accession>
<evidence type="ECO:0000313" key="1">
    <source>
        <dbReference type="EMBL" id="SDO64874.1"/>
    </source>
</evidence>
<proteinExistence type="predicted"/>
<dbReference type="RefSeq" id="WP_092219859.1">
    <property type="nucleotide sequence ID" value="NZ_FNJI01000004.1"/>
</dbReference>
<protein>
    <submittedName>
        <fullName evidence="1">Uncharacterized protein</fullName>
    </submittedName>
</protein>
<dbReference type="PANTHER" id="PTHR35866:SF1">
    <property type="entry name" value="YKGJ FAMILY CYSTEINE CLUSTER PROTEIN"/>
    <property type="match status" value="1"/>
</dbReference>
<dbReference type="AlphaFoldDB" id="A0A1H0L9G5"/>